<dbReference type="Gene3D" id="3.30.200.20">
    <property type="entry name" value="Phosphorylase Kinase, domain 1"/>
    <property type="match status" value="1"/>
</dbReference>
<reference evidence="2 3" key="1">
    <citation type="journal article" date="2011" name="J. Bacteriol.">
        <title>Draft Genome Sequence of Gordonia neofelifaecis NRRL B-59395, a Cholesterol-Degrading Actinomycete.</title>
        <authorList>
            <person name="Ge F."/>
            <person name="Li W."/>
            <person name="Chen G."/>
            <person name="Liu Y."/>
            <person name="Zhang G."/>
            <person name="Yong B."/>
            <person name="Wang Q."/>
            <person name="Wang N."/>
            <person name="Huang Z."/>
            <person name="Li W."/>
            <person name="Wang J."/>
            <person name="Wu C."/>
            <person name="Xie Q."/>
            <person name="Liu G."/>
        </authorList>
    </citation>
    <scope>NUCLEOTIDE SEQUENCE [LARGE SCALE GENOMIC DNA]</scope>
    <source>
        <strain evidence="2 3">NRRL B-59395</strain>
    </source>
</reference>
<dbReference type="PANTHER" id="PTHR47829:SF1">
    <property type="entry name" value="HAD FAMILY PHOSPHATASE"/>
    <property type="match status" value="1"/>
</dbReference>
<sequence>MSAAESGARELPGLDLDRLTPWFIEHVAPIEGPLDAELIAGGKSNLTYRLTDGSSRWILRRPPVGKLLATAHDMGREFTMMSALAPTDVPVPQMHAICDDTDLLGARFYVMEAVDGTPYRKASDLEKLGPERTRTISERLVDTLAALHRVDPAQVGLGEFGRPEGFLARQVARWRKQFDAAHTRDLPEMERLHALLADRVPADAAPGIVHGDYRLDNVLVDDDDQARAVLDWELSTIGDSLTDLALMCVYHRLGEAGGAVTDVSVAPGFLSEDEVIARYSAETGRDLSDFGFYLAFGCFKLAGIVEGIHFRYVNGQTVGEGFADAGQAVGPLLAAGLNALKEN</sequence>
<organism evidence="2 3">
    <name type="scientific">Gordonia neofelifaecis NRRL B-59395</name>
    <dbReference type="NCBI Taxonomy" id="644548"/>
    <lineage>
        <taxon>Bacteria</taxon>
        <taxon>Bacillati</taxon>
        <taxon>Actinomycetota</taxon>
        <taxon>Actinomycetes</taxon>
        <taxon>Mycobacteriales</taxon>
        <taxon>Gordoniaceae</taxon>
        <taxon>Gordonia</taxon>
    </lineage>
</organism>
<dbReference type="InterPro" id="IPR011009">
    <property type="entry name" value="Kinase-like_dom_sf"/>
</dbReference>
<dbReference type="InterPro" id="IPR041726">
    <property type="entry name" value="ACAD10_11_N"/>
</dbReference>
<keyword evidence="2" id="KW-0808">Transferase</keyword>
<comment type="caution">
    <text evidence="2">The sequence shown here is derived from an EMBL/GenBank/DDBJ whole genome shotgun (WGS) entry which is preliminary data.</text>
</comment>
<dbReference type="InterPro" id="IPR002575">
    <property type="entry name" value="Aminoglycoside_PTrfase"/>
</dbReference>
<dbReference type="Gene3D" id="3.90.1200.10">
    <property type="match status" value="1"/>
</dbReference>
<protein>
    <submittedName>
        <fullName evidence="2">Aminoglycoside phosphotransferase</fullName>
    </submittedName>
</protein>
<dbReference type="OrthoDB" id="3806873at2"/>
<dbReference type="RefSeq" id="WP_009680393.1">
    <property type="nucleotide sequence ID" value="NZ_AEUD01000015.1"/>
</dbReference>
<evidence type="ECO:0000313" key="2">
    <source>
        <dbReference type="EMBL" id="EGD53986.1"/>
    </source>
</evidence>
<feature type="domain" description="Aminoglycoside phosphotransferase" evidence="1">
    <location>
        <begin position="36"/>
        <end position="251"/>
    </location>
</feature>
<dbReference type="Proteomes" id="UP000035065">
    <property type="component" value="Unassembled WGS sequence"/>
</dbReference>
<dbReference type="CDD" id="cd05154">
    <property type="entry name" value="ACAD10_11_N-like"/>
    <property type="match status" value="1"/>
</dbReference>
<dbReference type="AlphaFoldDB" id="F1YMQ1"/>
<dbReference type="EMBL" id="AEUD01000015">
    <property type="protein sequence ID" value="EGD53986.1"/>
    <property type="molecule type" value="Genomic_DNA"/>
</dbReference>
<dbReference type="eggNOG" id="COG3173">
    <property type="taxonomic scope" value="Bacteria"/>
</dbReference>
<dbReference type="GO" id="GO:0016740">
    <property type="term" value="F:transferase activity"/>
    <property type="evidence" value="ECO:0007669"/>
    <property type="project" value="UniProtKB-KW"/>
</dbReference>
<dbReference type="InterPro" id="IPR052898">
    <property type="entry name" value="ACAD10-like"/>
</dbReference>
<dbReference type="PANTHER" id="PTHR47829">
    <property type="entry name" value="HYDROLASE, PUTATIVE (AFU_ORTHOLOGUE AFUA_1G12880)-RELATED"/>
    <property type="match status" value="1"/>
</dbReference>
<dbReference type="STRING" id="644548.SCNU_15984"/>
<evidence type="ECO:0000313" key="3">
    <source>
        <dbReference type="Proteomes" id="UP000035065"/>
    </source>
</evidence>
<accession>F1YMQ1</accession>
<name>F1YMQ1_9ACTN</name>
<evidence type="ECO:0000259" key="1">
    <source>
        <dbReference type="Pfam" id="PF01636"/>
    </source>
</evidence>
<gene>
    <name evidence="2" type="ORF">SCNU_15984</name>
</gene>
<proteinExistence type="predicted"/>
<keyword evidence="3" id="KW-1185">Reference proteome</keyword>
<dbReference type="Pfam" id="PF01636">
    <property type="entry name" value="APH"/>
    <property type="match status" value="1"/>
</dbReference>
<dbReference type="SUPFAM" id="SSF56112">
    <property type="entry name" value="Protein kinase-like (PK-like)"/>
    <property type="match status" value="1"/>
</dbReference>